<evidence type="ECO:0000256" key="1">
    <source>
        <dbReference type="ARBA" id="ARBA00006471"/>
    </source>
</evidence>
<comment type="subunit">
    <text evidence="7 8">Part of the 30S ribosomal subunit. Contacts proteins S5 and S12.</text>
</comment>
<dbReference type="AlphaFoldDB" id="A0A7W0HL65"/>
<keyword evidence="4 8" id="KW-0689">Ribosomal protein</keyword>
<keyword evidence="3 8" id="KW-0694">RNA-binding</keyword>
<comment type="similarity">
    <text evidence="1 8 9">Belongs to the universal ribosomal protein uS8 family.</text>
</comment>
<dbReference type="GO" id="GO:1990904">
    <property type="term" value="C:ribonucleoprotein complex"/>
    <property type="evidence" value="ECO:0007669"/>
    <property type="project" value="UniProtKB-KW"/>
</dbReference>
<dbReference type="GO" id="GO:0005840">
    <property type="term" value="C:ribosome"/>
    <property type="evidence" value="ECO:0007669"/>
    <property type="project" value="UniProtKB-KW"/>
</dbReference>
<evidence type="ECO:0000256" key="3">
    <source>
        <dbReference type="ARBA" id="ARBA00022884"/>
    </source>
</evidence>
<keyword evidence="2 8" id="KW-0699">rRNA-binding</keyword>
<dbReference type="FunFam" id="3.30.1370.30:FF:000002">
    <property type="entry name" value="30S ribosomal protein S8"/>
    <property type="match status" value="1"/>
</dbReference>
<gene>
    <name evidence="8" type="primary">rpsH</name>
    <name evidence="10" type="ORF">HNR65_002279</name>
</gene>
<accession>A0A7W0HL65</accession>
<evidence type="ECO:0000256" key="4">
    <source>
        <dbReference type="ARBA" id="ARBA00022980"/>
    </source>
</evidence>
<dbReference type="Gene3D" id="3.30.1370.30">
    <property type="match status" value="1"/>
</dbReference>
<comment type="function">
    <text evidence="8">One of the primary rRNA binding proteins, it binds directly to 16S rRNA central domain where it helps coordinate assembly of the platform of the 30S subunit.</text>
</comment>
<dbReference type="PROSITE" id="PS00053">
    <property type="entry name" value="RIBOSOMAL_S8"/>
    <property type="match status" value="1"/>
</dbReference>
<evidence type="ECO:0000256" key="6">
    <source>
        <dbReference type="ARBA" id="ARBA00035258"/>
    </source>
</evidence>
<comment type="caution">
    <text evidence="10">The sequence shown here is derived from an EMBL/GenBank/DDBJ whole genome shotgun (WGS) entry which is preliminary data.</text>
</comment>
<name>A0A7W0HL65_9BACT</name>
<dbReference type="NCBIfam" id="NF001109">
    <property type="entry name" value="PRK00136.1"/>
    <property type="match status" value="1"/>
</dbReference>
<dbReference type="Proteomes" id="UP000525298">
    <property type="component" value="Unassembled WGS sequence"/>
</dbReference>
<dbReference type="RefSeq" id="WP_181551599.1">
    <property type="nucleotide sequence ID" value="NZ_JACDUS010000006.1"/>
</dbReference>
<dbReference type="GO" id="GO:0006412">
    <property type="term" value="P:translation"/>
    <property type="evidence" value="ECO:0007669"/>
    <property type="project" value="UniProtKB-UniRule"/>
</dbReference>
<dbReference type="Pfam" id="PF00410">
    <property type="entry name" value="Ribosomal_S8"/>
    <property type="match status" value="1"/>
</dbReference>
<evidence type="ECO:0000256" key="8">
    <source>
        <dbReference type="HAMAP-Rule" id="MF_01302"/>
    </source>
</evidence>
<evidence type="ECO:0000256" key="2">
    <source>
        <dbReference type="ARBA" id="ARBA00022730"/>
    </source>
</evidence>
<evidence type="ECO:0000256" key="7">
    <source>
        <dbReference type="ARBA" id="ARBA00046740"/>
    </source>
</evidence>
<dbReference type="Gene3D" id="3.30.1490.10">
    <property type="match status" value="1"/>
</dbReference>
<proteinExistence type="inferred from homology"/>
<dbReference type="FunFam" id="3.30.1490.10:FF:000001">
    <property type="entry name" value="30S ribosomal protein S8"/>
    <property type="match status" value="1"/>
</dbReference>
<dbReference type="InterPro" id="IPR047863">
    <property type="entry name" value="Ribosomal_uS8_CS"/>
</dbReference>
<evidence type="ECO:0000313" key="10">
    <source>
        <dbReference type="EMBL" id="MBA2881945.1"/>
    </source>
</evidence>
<organism evidence="10 11">
    <name type="scientific">Desulfosalsimonas propionicica</name>
    <dbReference type="NCBI Taxonomy" id="332175"/>
    <lineage>
        <taxon>Bacteria</taxon>
        <taxon>Pseudomonadati</taxon>
        <taxon>Thermodesulfobacteriota</taxon>
        <taxon>Desulfobacteria</taxon>
        <taxon>Desulfobacterales</taxon>
        <taxon>Desulfosalsimonadaceae</taxon>
        <taxon>Desulfosalsimonas</taxon>
    </lineage>
</organism>
<sequence>MLSDPLADMLTRIRNAGKAKHKSVDIPGANIKVAMADVMKREGYIKNYKFIKDNKQGFLRVFLKYDANDRHVIYGLERVSKPSRRVYVAKDEIRPVLNGLGVSVLSTSRGIMTDRQAKKENIGGEVLCNIW</sequence>
<evidence type="ECO:0000313" key="11">
    <source>
        <dbReference type="Proteomes" id="UP000525298"/>
    </source>
</evidence>
<dbReference type="EMBL" id="JACDUS010000006">
    <property type="protein sequence ID" value="MBA2881945.1"/>
    <property type="molecule type" value="Genomic_DNA"/>
</dbReference>
<keyword evidence="5 8" id="KW-0687">Ribonucleoprotein</keyword>
<dbReference type="InterPro" id="IPR000630">
    <property type="entry name" value="Ribosomal_uS8"/>
</dbReference>
<keyword evidence="11" id="KW-1185">Reference proteome</keyword>
<evidence type="ECO:0000256" key="9">
    <source>
        <dbReference type="RuleBase" id="RU003660"/>
    </source>
</evidence>
<dbReference type="HAMAP" id="MF_01302_B">
    <property type="entry name" value="Ribosomal_uS8_B"/>
    <property type="match status" value="1"/>
</dbReference>
<dbReference type="SUPFAM" id="SSF56047">
    <property type="entry name" value="Ribosomal protein S8"/>
    <property type="match status" value="1"/>
</dbReference>
<dbReference type="PANTHER" id="PTHR11758">
    <property type="entry name" value="40S RIBOSOMAL PROTEIN S15A"/>
    <property type="match status" value="1"/>
</dbReference>
<reference evidence="10 11" key="1">
    <citation type="submission" date="2020-07" db="EMBL/GenBank/DDBJ databases">
        <title>Genomic Encyclopedia of Type Strains, Phase IV (KMG-IV): sequencing the most valuable type-strain genomes for metagenomic binning, comparative biology and taxonomic classification.</title>
        <authorList>
            <person name="Goeker M."/>
        </authorList>
    </citation>
    <scope>NUCLEOTIDE SEQUENCE [LARGE SCALE GENOMIC DNA]</scope>
    <source>
        <strain evidence="10 11">DSM 17721</strain>
    </source>
</reference>
<protein>
    <recommendedName>
        <fullName evidence="6 8">Small ribosomal subunit protein uS8</fullName>
    </recommendedName>
</protein>
<dbReference type="GO" id="GO:0005737">
    <property type="term" value="C:cytoplasm"/>
    <property type="evidence" value="ECO:0007669"/>
    <property type="project" value="UniProtKB-ARBA"/>
</dbReference>
<dbReference type="InterPro" id="IPR035987">
    <property type="entry name" value="Ribosomal_uS8_sf"/>
</dbReference>
<dbReference type="GO" id="GO:0019843">
    <property type="term" value="F:rRNA binding"/>
    <property type="evidence" value="ECO:0007669"/>
    <property type="project" value="UniProtKB-UniRule"/>
</dbReference>
<dbReference type="GO" id="GO:0003735">
    <property type="term" value="F:structural constituent of ribosome"/>
    <property type="evidence" value="ECO:0007669"/>
    <property type="project" value="InterPro"/>
</dbReference>
<evidence type="ECO:0000256" key="5">
    <source>
        <dbReference type="ARBA" id="ARBA00023274"/>
    </source>
</evidence>